<organism evidence="3">
    <name type="scientific">Melampsora larici-populina (strain 98AG31 / pathotype 3-4-7)</name>
    <name type="common">Poplar leaf rust fungus</name>
    <dbReference type="NCBI Taxonomy" id="747676"/>
    <lineage>
        <taxon>Eukaryota</taxon>
        <taxon>Fungi</taxon>
        <taxon>Dikarya</taxon>
        <taxon>Basidiomycota</taxon>
        <taxon>Pucciniomycotina</taxon>
        <taxon>Pucciniomycetes</taxon>
        <taxon>Pucciniales</taxon>
        <taxon>Melampsoraceae</taxon>
        <taxon>Melampsora</taxon>
    </lineage>
</organism>
<dbReference type="GeneID" id="18931207"/>
<evidence type="ECO:0000313" key="2">
    <source>
        <dbReference type="EMBL" id="EGF98454.1"/>
    </source>
</evidence>
<dbReference type="eggNOG" id="KOG0987">
    <property type="taxonomic scope" value="Eukaryota"/>
</dbReference>
<reference evidence="3" key="1">
    <citation type="journal article" date="2011" name="Proc. Natl. Acad. Sci. U.S.A.">
        <title>Obligate biotrophy features unraveled by the genomic analysis of rust fungi.</title>
        <authorList>
            <person name="Duplessis S."/>
            <person name="Cuomo C.A."/>
            <person name="Lin Y.-C."/>
            <person name="Aerts A."/>
            <person name="Tisserant E."/>
            <person name="Veneault-Fourrey C."/>
            <person name="Joly D.L."/>
            <person name="Hacquard S."/>
            <person name="Amselem J."/>
            <person name="Cantarel B.L."/>
            <person name="Chiu R."/>
            <person name="Coutinho P.M."/>
            <person name="Feau N."/>
            <person name="Field M."/>
            <person name="Frey P."/>
            <person name="Gelhaye E."/>
            <person name="Goldberg J."/>
            <person name="Grabherr M.G."/>
            <person name="Kodira C.D."/>
            <person name="Kohler A."/>
            <person name="Kuees U."/>
            <person name="Lindquist E.A."/>
            <person name="Lucas S.M."/>
            <person name="Mago R."/>
            <person name="Mauceli E."/>
            <person name="Morin E."/>
            <person name="Murat C."/>
            <person name="Pangilinan J.L."/>
            <person name="Park R."/>
            <person name="Pearson M."/>
            <person name="Quesneville H."/>
            <person name="Rouhier N."/>
            <person name="Sakthikumar S."/>
            <person name="Salamov A.A."/>
            <person name="Schmutz J."/>
            <person name="Selles B."/>
            <person name="Shapiro H."/>
            <person name="Tanguay P."/>
            <person name="Tuskan G.A."/>
            <person name="Henrissat B."/>
            <person name="Van de Peer Y."/>
            <person name="Rouze P."/>
            <person name="Ellis J.G."/>
            <person name="Dodds P.N."/>
            <person name="Schein J.E."/>
            <person name="Zhong S."/>
            <person name="Hamelin R.C."/>
            <person name="Grigoriev I.V."/>
            <person name="Szabo L.J."/>
            <person name="Martin F."/>
        </authorList>
    </citation>
    <scope>NUCLEOTIDE SEQUENCE [LARGE SCALE GENOMIC DNA]</scope>
    <source>
        <strain evidence="3">98AG31 / pathotype 3-4-7</strain>
    </source>
</reference>
<feature type="compositionally biased region" description="Basic residues" evidence="1">
    <location>
        <begin position="83"/>
        <end position="95"/>
    </location>
</feature>
<dbReference type="KEGG" id="mlr:MELLADRAFT_69302"/>
<dbReference type="PANTHER" id="PTHR45786:SF74">
    <property type="entry name" value="ATP-DEPENDENT DNA HELICASE"/>
    <property type="match status" value="1"/>
</dbReference>
<gene>
    <name evidence="2" type="ORF">MELLADRAFT_69302</name>
</gene>
<dbReference type="PANTHER" id="PTHR45786">
    <property type="entry name" value="DNA BINDING PROTEIN-LIKE"/>
    <property type="match status" value="1"/>
</dbReference>
<feature type="compositionally biased region" description="Basic residues" evidence="1">
    <location>
        <begin position="25"/>
        <end position="35"/>
    </location>
</feature>
<dbReference type="InParanoid" id="F4SA77"/>
<feature type="compositionally biased region" description="Basic and acidic residues" evidence="1">
    <location>
        <begin position="1"/>
        <end position="21"/>
    </location>
</feature>
<dbReference type="HOGENOM" id="CLU_071103_0_0_1"/>
<dbReference type="OrthoDB" id="3366231at2759"/>
<accession>F4SA77</accession>
<name>F4SA77_MELLP</name>
<dbReference type="AlphaFoldDB" id="F4SA77"/>
<proteinExistence type="predicted"/>
<feature type="compositionally biased region" description="Low complexity" evidence="1">
    <location>
        <begin position="96"/>
        <end position="106"/>
    </location>
</feature>
<sequence length="337" mass="37375">MYCGKAERSDSIPINDADRSSHSMTGRRSRGRPRGSSRVTSSASERGRGENQGRGSGRSRGRGRGRGANAEPIQEGAVASRGGRGRRRGRGRPRGLPRLLPAPRRPNSGFAVSRDSQNTEASITTRLAIEIPHRLSHCDDVCTGCNALHWKEERPDSASKSEPYAYRECCQKGQVHLPAEYAGMNVTPQFVHDLLTHDTDAAREFRMNIRRYNNALSFTSLGTDIDNSVNGPLGVYTFRIHGALHHNISGLLPDDGKRAAFSQVYVTGDGGHEEVVDRATRRSNRLNNDADLDNQTQRARTTPLNTTIIERFMKFFYEVNPFARMFKYAGTEINGFA</sequence>
<protein>
    <recommendedName>
        <fullName evidence="4">Helitron helicase-like domain-containing protein</fullName>
    </recommendedName>
</protein>
<evidence type="ECO:0008006" key="4">
    <source>
        <dbReference type="Google" id="ProtNLM"/>
    </source>
</evidence>
<dbReference type="VEuPathDB" id="FungiDB:MELLADRAFT_69302"/>
<dbReference type="Proteomes" id="UP000001072">
    <property type="component" value="Unassembled WGS sequence"/>
</dbReference>
<feature type="region of interest" description="Disordered" evidence="1">
    <location>
        <begin position="1"/>
        <end position="120"/>
    </location>
</feature>
<dbReference type="RefSeq" id="XP_007418274.1">
    <property type="nucleotide sequence ID" value="XM_007418212.1"/>
</dbReference>
<evidence type="ECO:0000313" key="3">
    <source>
        <dbReference type="Proteomes" id="UP000001072"/>
    </source>
</evidence>
<evidence type="ECO:0000256" key="1">
    <source>
        <dbReference type="SAM" id="MobiDB-lite"/>
    </source>
</evidence>
<keyword evidence="3" id="KW-1185">Reference proteome</keyword>
<dbReference type="EMBL" id="GL883176">
    <property type="protein sequence ID" value="EGF98454.1"/>
    <property type="molecule type" value="Genomic_DNA"/>
</dbReference>